<evidence type="ECO:0000313" key="8">
    <source>
        <dbReference type="Proteomes" id="UP001523369"/>
    </source>
</evidence>
<accession>A0ABT1DVT3</accession>
<dbReference type="NCBIfam" id="NF045897">
    <property type="entry name" value="SCO3242_trans"/>
    <property type="match status" value="1"/>
</dbReference>
<dbReference type="PANTHER" id="PTHR42723:SF1">
    <property type="entry name" value="CHLOROPHYLL SYNTHASE, CHLOROPLASTIC"/>
    <property type="match status" value="1"/>
</dbReference>
<dbReference type="Pfam" id="PF01040">
    <property type="entry name" value="UbiA"/>
    <property type="match status" value="1"/>
</dbReference>
<name>A0ABT1DVT3_9ACTN</name>
<sequence>MRLRDLAELVRAPAALSVPGDTVAGAAASGGLRRSTPGLAAASVCLYWGGMAANDWADRELDAHERPERPIPSGRIGAGQALLAAAGLTAAGVGLAALAGGRRAAAVAVPLAGAVWIYDLWAKNTAAGPPMMALCRGLDVLLGASGGDVRRAVPAALTVAAHTYTVTALSRHEVSGATPALPLSTLAGTVGVAAAAAAAKSRFDHARTHHRAHPPKGEPPRPFSQASGRLRASNAVACGQGDDVDNARSRSTRVMPAAGTIATTALAAWYLNGYGRAQLRAAADPTAAPIRAAVGAGITELPSLQGALTAKAGSPAYGIGLALMAPLARRLARKVSPT</sequence>
<dbReference type="InterPro" id="IPR000537">
    <property type="entry name" value="UbiA_prenyltransferase"/>
</dbReference>
<evidence type="ECO:0000256" key="2">
    <source>
        <dbReference type="ARBA" id="ARBA00022692"/>
    </source>
</evidence>
<feature type="transmembrane region" description="Helical" evidence="6">
    <location>
        <begin position="76"/>
        <end position="98"/>
    </location>
</feature>
<feature type="region of interest" description="Disordered" evidence="5">
    <location>
        <begin position="206"/>
        <end position="230"/>
    </location>
</feature>
<protein>
    <submittedName>
        <fullName evidence="7">UbiA family prenyltransferase</fullName>
    </submittedName>
</protein>
<dbReference type="InterPro" id="IPR044878">
    <property type="entry name" value="UbiA_sf"/>
</dbReference>
<dbReference type="RefSeq" id="WP_253241027.1">
    <property type="nucleotide sequence ID" value="NZ_JAMYJR010000033.1"/>
</dbReference>
<evidence type="ECO:0000256" key="6">
    <source>
        <dbReference type="SAM" id="Phobius"/>
    </source>
</evidence>
<keyword evidence="3 6" id="KW-1133">Transmembrane helix</keyword>
<comment type="subcellular location">
    <subcellularLocation>
        <location evidence="1">Membrane</location>
        <topology evidence="1">Multi-pass membrane protein</topology>
    </subcellularLocation>
</comment>
<dbReference type="Gene3D" id="1.10.357.140">
    <property type="entry name" value="UbiA prenyltransferase"/>
    <property type="match status" value="1"/>
</dbReference>
<dbReference type="CDD" id="cd13964">
    <property type="entry name" value="PT_UbiA_1"/>
    <property type="match status" value="1"/>
</dbReference>
<gene>
    <name evidence="7" type="ORF">M1L60_30710</name>
</gene>
<evidence type="ECO:0000313" key="7">
    <source>
        <dbReference type="EMBL" id="MCO8274962.1"/>
    </source>
</evidence>
<reference evidence="7 8" key="1">
    <citation type="submission" date="2022-06" db="EMBL/GenBank/DDBJ databases">
        <title>New Species of the Genus Actinoplanes, ActinopZanes ferrugineus.</title>
        <authorList>
            <person name="Ding P."/>
        </authorList>
    </citation>
    <scope>NUCLEOTIDE SEQUENCE [LARGE SCALE GENOMIC DNA]</scope>
    <source>
        <strain evidence="7 8">TRM88003</strain>
    </source>
</reference>
<dbReference type="InterPro" id="IPR050475">
    <property type="entry name" value="Prenyltransferase_related"/>
</dbReference>
<dbReference type="EMBL" id="JAMYJR010000033">
    <property type="protein sequence ID" value="MCO8274962.1"/>
    <property type="molecule type" value="Genomic_DNA"/>
</dbReference>
<keyword evidence="2 6" id="KW-0812">Transmembrane</keyword>
<evidence type="ECO:0000256" key="3">
    <source>
        <dbReference type="ARBA" id="ARBA00022989"/>
    </source>
</evidence>
<dbReference type="PANTHER" id="PTHR42723">
    <property type="entry name" value="CHLOROPHYLL SYNTHASE"/>
    <property type="match status" value="1"/>
</dbReference>
<evidence type="ECO:0000256" key="5">
    <source>
        <dbReference type="SAM" id="MobiDB-lite"/>
    </source>
</evidence>
<evidence type="ECO:0000256" key="1">
    <source>
        <dbReference type="ARBA" id="ARBA00004141"/>
    </source>
</evidence>
<keyword evidence="8" id="KW-1185">Reference proteome</keyword>
<dbReference type="Proteomes" id="UP001523369">
    <property type="component" value="Unassembled WGS sequence"/>
</dbReference>
<evidence type="ECO:0000256" key="4">
    <source>
        <dbReference type="ARBA" id="ARBA00023136"/>
    </source>
</evidence>
<comment type="caution">
    <text evidence="7">The sequence shown here is derived from an EMBL/GenBank/DDBJ whole genome shotgun (WGS) entry which is preliminary data.</text>
</comment>
<feature type="transmembrane region" description="Helical" evidence="6">
    <location>
        <begin position="104"/>
        <end position="122"/>
    </location>
</feature>
<organism evidence="7 8">
    <name type="scientific">Paractinoplanes aksuensis</name>
    <dbReference type="NCBI Taxonomy" id="2939490"/>
    <lineage>
        <taxon>Bacteria</taxon>
        <taxon>Bacillati</taxon>
        <taxon>Actinomycetota</taxon>
        <taxon>Actinomycetes</taxon>
        <taxon>Micromonosporales</taxon>
        <taxon>Micromonosporaceae</taxon>
        <taxon>Paractinoplanes</taxon>
    </lineage>
</organism>
<keyword evidence="4 6" id="KW-0472">Membrane</keyword>
<proteinExistence type="predicted"/>